<evidence type="ECO:0000256" key="12">
    <source>
        <dbReference type="ARBA" id="ARBA00037975"/>
    </source>
</evidence>
<feature type="transmembrane region" description="Helical" evidence="14">
    <location>
        <begin position="56"/>
        <end position="78"/>
    </location>
</feature>
<comment type="similarity">
    <text evidence="12">Belongs to the cytochrome b561 family.</text>
</comment>
<sequence>MSVAGALRRWARGHTEQSRYSPVGIAFHWVMAFLVLFQLGWGYYCSWLTAGGEKLLAYQVHSAVGLPILVLALGRLGWRMMIPGPVNDADKQGWQTQAAYAIHYVFYIAFFGLPLSGWAMWSSIAEPGPLYLAGVVPWPQLPFDQLPLTTRWWIMDIAEDVHLALVIALLAVIPLHVVAALKHHFWDRHDVLRGMLPEIPDAEDPREETKHKPREPRIPQETAPG</sequence>
<dbReference type="InterPro" id="IPR011577">
    <property type="entry name" value="Cyt_b561_bac/Ni-Hgenase"/>
</dbReference>
<dbReference type="PANTHER" id="PTHR30529">
    <property type="entry name" value="CYTOCHROME B561"/>
    <property type="match status" value="1"/>
</dbReference>
<feature type="transmembrane region" description="Helical" evidence="14">
    <location>
        <begin position="20"/>
        <end position="44"/>
    </location>
</feature>
<dbReference type="KEGG" id="ssua:FPZ54_09030"/>
<dbReference type="InterPro" id="IPR052168">
    <property type="entry name" value="Cytochrome_b561_oxidase"/>
</dbReference>
<proteinExistence type="inferred from homology"/>
<gene>
    <name evidence="16" type="ORF">FPZ54_09030</name>
</gene>
<dbReference type="InterPro" id="IPR016174">
    <property type="entry name" value="Di-haem_cyt_TM"/>
</dbReference>
<keyword evidence="6 14" id="KW-0812">Transmembrane</keyword>
<evidence type="ECO:0000256" key="10">
    <source>
        <dbReference type="ARBA" id="ARBA00023004"/>
    </source>
</evidence>
<dbReference type="OrthoDB" id="1247465at2"/>
<evidence type="ECO:0000256" key="4">
    <source>
        <dbReference type="ARBA" id="ARBA00022475"/>
    </source>
</evidence>
<dbReference type="GO" id="GO:0009055">
    <property type="term" value="F:electron transfer activity"/>
    <property type="evidence" value="ECO:0007669"/>
    <property type="project" value="InterPro"/>
</dbReference>
<dbReference type="Proteomes" id="UP000318055">
    <property type="component" value="Chromosome"/>
</dbReference>
<evidence type="ECO:0000256" key="5">
    <source>
        <dbReference type="ARBA" id="ARBA00022617"/>
    </source>
</evidence>
<reference evidence="16 17" key="1">
    <citation type="submission" date="2019-07" db="EMBL/GenBank/DDBJ databases">
        <title>Sphingomonas alkalisoli sp. nov., isolated from rhizosphere soil of Suaedae salsa.</title>
        <authorList>
            <person name="Zhang H."/>
            <person name="Xu L."/>
            <person name="Zhang J.-X."/>
            <person name="Sun J.-Q."/>
        </authorList>
    </citation>
    <scope>NUCLEOTIDE SEQUENCE [LARGE SCALE GENOMIC DNA]</scope>
    <source>
        <strain evidence="16 17">XS-10</strain>
    </source>
</reference>
<evidence type="ECO:0000259" key="15">
    <source>
        <dbReference type="Pfam" id="PF01292"/>
    </source>
</evidence>
<comment type="cofactor">
    <cofactor evidence="1">
        <name>heme b</name>
        <dbReference type="ChEBI" id="CHEBI:60344"/>
    </cofactor>
</comment>
<feature type="compositionally biased region" description="Basic and acidic residues" evidence="13">
    <location>
        <begin position="207"/>
        <end position="218"/>
    </location>
</feature>
<feature type="transmembrane region" description="Helical" evidence="14">
    <location>
        <begin position="99"/>
        <end position="121"/>
    </location>
</feature>
<evidence type="ECO:0000256" key="7">
    <source>
        <dbReference type="ARBA" id="ARBA00022723"/>
    </source>
</evidence>
<evidence type="ECO:0000313" key="16">
    <source>
        <dbReference type="EMBL" id="QDX26151.1"/>
    </source>
</evidence>
<dbReference type="GO" id="GO:0020037">
    <property type="term" value="F:heme binding"/>
    <property type="evidence" value="ECO:0007669"/>
    <property type="project" value="TreeGrafter"/>
</dbReference>
<keyword evidence="4" id="KW-1003">Cell membrane</keyword>
<dbReference type="RefSeq" id="WP_145846546.1">
    <property type="nucleotide sequence ID" value="NZ_CP042239.1"/>
</dbReference>
<keyword evidence="8" id="KW-0249">Electron transport</keyword>
<dbReference type="EMBL" id="CP042239">
    <property type="protein sequence ID" value="QDX26151.1"/>
    <property type="molecule type" value="Genomic_DNA"/>
</dbReference>
<protein>
    <submittedName>
        <fullName evidence="16">Cytochrome b</fullName>
    </submittedName>
</protein>
<dbReference type="AlphaFoldDB" id="A0A518RFD4"/>
<keyword evidence="10" id="KW-0408">Iron</keyword>
<evidence type="ECO:0000256" key="2">
    <source>
        <dbReference type="ARBA" id="ARBA00004651"/>
    </source>
</evidence>
<accession>A0A518RFD4</accession>
<feature type="region of interest" description="Disordered" evidence="13">
    <location>
        <begin position="198"/>
        <end position="225"/>
    </location>
</feature>
<evidence type="ECO:0000256" key="3">
    <source>
        <dbReference type="ARBA" id="ARBA00022448"/>
    </source>
</evidence>
<keyword evidence="7" id="KW-0479">Metal-binding</keyword>
<dbReference type="Pfam" id="PF01292">
    <property type="entry name" value="Ni_hydr_CYTB"/>
    <property type="match status" value="1"/>
</dbReference>
<evidence type="ECO:0000256" key="11">
    <source>
        <dbReference type="ARBA" id="ARBA00023136"/>
    </source>
</evidence>
<evidence type="ECO:0000256" key="1">
    <source>
        <dbReference type="ARBA" id="ARBA00001970"/>
    </source>
</evidence>
<feature type="transmembrane region" description="Helical" evidence="14">
    <location>
        <begin position="161"/>
        <end position="181"/>
    </location>
</feature>
<keyword evidence="17" id="KW-1185">Reference proteome</keyword>
<evidence type="ECO:0000256" key="9">
    <source>
        <dbReference type="ARBA" id="ARBA00022989"/>
    </source>
</evidence>
<comment type="subcellular location">
    <subcellularLocation>
        <location evidence="2">Cell membrane</location>
        <topology evidence="2">Multi-pass membrane protein</topology>
    </subcellularLocation>
</comment>
<keyword evidence="11 14" id="KW-0472">Membrane</keyword>
<dbReference type="GO" id="GO:0022904">
    <property type="term" value="P:respiratory electron transport chain"/>
    <property type="evidence" value="ECO:0007669"/>
    <property type="project" value="InterPro"/>
</dbReference>
<dbReference type="GO" id="GO:0005886">
    <property type="term" value="C:plasma membrane"/>
    <property type="evidence" value="ECO:0007669"/>
    <property type="project" value="UniProtKB-SubCell"/>
</dbReference>
<keyword evidence="5" id="KW-0349">Heme</keyword>
<keyword evidence="9 14" id="KW-1133">Transmembrane helix</keyword>
<keyword evidence="3" id="KW-0813">Transport</keyword>
<evidence type="ECO:0000256" key="6">
    <source>
        <dbReference type="ARBA" id="ARBA00022692"/>
    </source>
</evidence>
<evidence type="ECO:0000256" key="8">
    <source>
        <dbReference type="ARBA" id="ARBA00022982"/>
    </source>
</evidence>
<feature type="domain" description="Cytochrome b561 bacterial/Ni-hydrogenase" evidence="15">
    <location>
        <begin position="19"/>
        <end position="197"/>
    </location>
</feature>
<dbReference type="SUPFAM" id="SSF81342">
    <property type="entry name" value="Transmembrane di-heme cytochromes"/>
    <property type="match status" value="1"/>
</dbReference>
<organism evidence="16 17">
    <name type="scientific">Sphingomonas suaedae</name>
    <dbReference type="NCBI Taxonomy" id="2599297"/>
    <lineage>
        <taxon>Bacteria</taxon>
        <taxon>Pseudomonadati</taxon>
        <taxon>Pseudomonadota</taxon>
        <taxon>Alphaproteobacteria</taxon>
        <taxon>Sphingomonadales</taxon>
        <taxon>Sphingomonadaceae</taxon>
        <taxon>Sphingomonas</taxon>
    </lineage>
</organism>
<evidence type="ECO:0000256" key="13">
    <source>
        <dbReference type="SAM" id="MobiDB-lite"/>
    </source>
</evidence>
<evidence type="ECO:0000313" key="17">
    <source>
        <dbReference type="Proteomes" id="UP000318055"/>
    </source>
</evidence>
<dbReference type="GO" id="GO:0046872">
    <property type="term" value="F:metal ion binding"/>
    <property type="evidence" value="ECO:0007669"/>
    <property type="project" value="UniProtKB-KW"/>
</dbReference>
<name>A0A518RFD4_9SPHN</name>
<evidence type="ECO:0000256" key="14">
    <source>
        <dbReference type="SAM" id="Phobius"/>
    </source>
</evidence>
<dbReference type="PANTHER" id="PTHR30529:SF1">
    <property type="entry name" value="CYTOCHROME B561 HOMOLOG 2"/>
    <property type="match status" value="1"/>
</dbReference>